<feature type="compositionally biased region" description="Low complexity" evidence="1">
    <location>
        <begin position="42"/>
        <end position="57"/>
    </location>
</feature>
<evidence type="ECO:0000256" key="1">
    <source>
        <dbReference type="SAM" id="MobiDB-lite"/>
    </source>
</evidence>
<gene>
    <name evidence="2" type="ORF">UY3_08476</name>
</gene>
<feature type="region of interest" description="Disordered" evidence="1">
    <location>
        <begin position="34"/>
        <end position="57"/>
    </location>
</feature>
<name>M7BQM0_CHEMY</name>
<proteinExistence type="predicted"/>
<feature type="compositionally biased region" description="Acidic residues" evidence="1">
    <location>
        <begin position="192"/>
        <end position="206"/>
    </location>
</feature>
<evidence type="ECO:0000313" key="2">
    <source>
        <dbReference type="EMBL" id="EMP34363.1"/>
    </source>
</evidence>
<dbReference type="GO" id="GO:0005737">
    <property type="term" value="C:cytoplasm"/>
    <property type="evidence" value="ECO:0007669"/>
    <property type="project" value="TreeGrafter"/>
</dbReference>
<dbReference type="PANTHER" id="PTHR32193:SF3">
    <property type="entry name" value="REGULATOR OF CELL CYCLE RGCC"/>
    <property type="match status" value="1"/>
</dbReference>
<sequence length="458" mass="51505">DAGELAEVLGEFDAVIEDFSSPVSKRHFQYEEHLARMKRRSSASVSDSSGMSDSESADSLYRNSFSFSDEKLNSPTTSIPTPTLPSPAVTPCKAKLGDTKELEDFIADLDRTLATHEANGISGMCCGKEGIWQEPDLLLAASSVQRGQERQEACLSTPAALLTGSRLRGAATIIPPLSVDSDDGVLSTMPEDFADGEDEEEEEDKLEESTQHIVLPNSQDLFITLTEIPSQPNEAGEGTSDYENFSSKLQLESRHTLQIGYIFRVVSWDSFQPIIINVNDSCKAKSLSAVLKNVSHNAHPDHFGQQFQRHRLQPDVAFRGTAYTLAEHLRQIRKCLRWSKEDMFRELLQYSDAEKRDHTERRKIERQDRKENEAFVKEATEQMIKVMEEQIEMLKSLITCQIEQMRAHPPLQHIQNYFPCPPQAPPVHSFPLSGTSHFPVHSTPMDTFSNDSWTYAQL</sequence>
<dbReference type="eggNOG" id="ENOG502S1UB">
    <property type="taxonomic scope" value="Eukaryota"/>
</dbReference>
<feature type="region of interest" description="Disordered" evidence="1">
    <location>
        <begin position="71"/>
        <end position="92"/>
    </location>
</feature>
<dbReference type="AlphaFoldDB" id="M7BQM0"/>
<feature type="region of interest" description="Disordered" evidence="1">
    <location>
        <begin position="184"/>
        <end position="209"/>
    </location>
</feature>
<dbReference type="EMBL" id="KB532578">
    <property type="protein sequence ID" value="EMP34363.1"/>
    <property type="molecule type" value="Genomic_DNA"/>
</dbReference>
<dbReference type="PANTHER" id="PTHR32193">
    <property type="entry name" value="REGULATOR OF CELL CYCLE RGCC"/>
    <property type="match status" value="1"/>
</dbReference>
<feature type="non-terminal residue" evidence="2">
    <location>
        <position position="1"/>
    </location>
</feature>
<dbReference type="Proteomes" id="UP000031443">
    <property type="component" value="Unassembled WGS sequence"/>
</dbReference>
<dbReference type="STRING" id="8469.M7BQM0"/>
<accession>M7BQM0</accession>
<reference evidence="3" key="1">
    <citation type="journal article" date="2013" name="Nat. Genet.">
        <title>The draft genomes of soft-shell turtle and green sea turtle yield insights into the development and evolution of the turtle-specific body plan.</title>
        <authorList>
            <person name="Wang Z."/>
            <person name="Pascual-Anaya J."/>
            <person name="Zadissa A."/>
            <person name="Li W."/>
            <person name="Niimura Y."/>
            <person name="Huang Z."/>
            <person name="Li C."/>
            <person name="White S."/>
            <person name="Xiong Z."/>
            <person name="Fang D."/>
            <person name="Wang B."/>
            <person name="Ming Y."/>
            <person name="Chen Y."/>
            <person name="Zheng Y."/>
            <person name="Kuraku S."/>
            <person name="Pignatelli M."/>
            <person name="Herrero J."/>
            <person name="Beal K."/>
            <person name="Nozawa M."/>
            <person name="Li Q."/>
            <person name="Wang J."/>
            <person name="Zhang H."/>
            <person name="Yu L."/>
            <person name="Shigenobu S."/>
            <person name="Wang J."/>
            <person name="Liu J."/>
            <person name="Flicek P."/>
            <person name="Searle S."/>
            <person name="Wang J."/>
            <person name="Kuratani S."/>
            <person name="Yin Y."/>
            <person name="Aken B."/>
            <person name="Zhang G."/>
            <person name="Irie N."/>
        </authorList>
    </citation>
    <scope>NUCLEOTIDE SEQUENCE [LARGE SCALE GENOMIC DNA]</scope>
</reference>
<organism evidence="2 3">
    <name type="scientific">Chelonia mydas</name>
    <name type="common">Green sea-turtle</name>
    <name type="synonym">Chelonia agassizi</name>
    <dbReference type="NCBI Taxonomy" id="8469"/>
    <lineage>
        <taxon>Eukaryota</taxon>
        <taxon>Metazoa</taxon>
        <taxon>Chordata</taxon>
        <taxon>Craniata</taxon>
        <taxon>Vertebrata</taxon>
        <taxon>Euteleostomi</taxon>
        <taxon>Archelosauria</taxon>
        <taxon>Testudinata</taxon>
        <taxon>Testudines</taxon>
        <taxon>Cryptodira</taxon>
        <taxon>Durocryptodira</taxon>
        <taxon>Americhelydia</taxon>
        <taxon>Chelonioidea</taxon>
        <taxon>Cheloniidae</taxon>
        <taxon>Chelonia</taxon>
    </lineage>
</organism>
<dbReference type="InterPro" id="IPR029252">
    <property type="entry name" value="RGCC"/>
</dbReference>
<dbReference type="GO" id="GO:0030295">
    <property type="term" value="F:protein kinase activator activity"/>
    <property type="evidence" value="ECO:0007669"/>
    <property type="project" value="TreeGrafter"/>
</dbReference>
<dbReference type="GO" id="GO:0051726">
    <property type="term" value="P:regulation of cell cycle"/>
    <property type="evidence" value="ECO:0007669"/>
    <property type="project" value="InterPro"/>
</dbReference>
<protein>
    <submittedName>
        <fullName evidence="2">Response gene to complement 32 protein</fullName>
    </submittedName>
</protein>
<dbReference type="Pfam" id="PF15151">
    <property type="entry name" value="RGCC"/>
    <property type="match status" value="1"/>
</dbReference>
<keyword evidence="3" id="KW-1185">Reference proteome</keyword>
<evidence type="ECO:0000313" key="3">
    <source>
        <dbReference type="Proteomes" id="UP000031443"/>
    </source>
</evidence>
<dbReference type="GO" id="GO:0019901">
    <property type="term" value="F:protein kinase binding"/>
    <property type="evidence" value="ECO:0007669"/>
    <property type="project" value="TreeGrafter"/>
</dbReference>